<reference evidence="1" key="1">
    <citation type="submission" date="2023-07" db="EMBL/GenBank/DDBJ databases">
        <authorList>
            <consortium name="CYATHOMIX"/>
        </authorList>
    </citation>
    <scope>NUCLEOTIDE SEQUENCE</scope>
    <source>
        <strain evidence="1">N/A</strain>
    </source>
</reference>
<dbReference type="Proteomes" id="UP001176961">
    <property type="component" value="Unassembled WGS sequence"/>
</dbReference>
<dbReference type="PANTHER" id="PTHR31302:SF30">
    <property type="entry name" value="CALCINEURIN-LIKE PHOSPHOESTERASE DOMAIN-CONTAINING PROTEIN"/>
    <property type="match status" value="1"/>
</dbReference>
<dbReference type="Gene3D" id="3.60.21.10">
    <property type="match status" value="1"/>
</dbReference>
<dbReference type="PANTHER" id="PTHR31302">
    <property type="entry name" value="TRANSMEMBRANE PROTEIN WITH METALLOPHOSPHOESTERASE DOMAIN-RELATED"/>
    <property type="match status" value="1"/>
</dbReference>
<dbReference type="EMBL" id="CATQJL010000112">
    <property type="protein sequence ID" value="CAJ0593161.1"/>
    <property type="molecule type" value="Genomic_DNA"/>
</dbReference>
<sequence>MFILELAFMQVRKLTHRFPTYFVTGNHEYYYGDAKKWLNLYKDHRIRVLNNECEMFHRICIVGVNDVSSETSGIADHHMNLTIAMSNCSAGSTRVVLAHNPASVLEFSQSDLEKVDLVLSVLPYFHGLYDLPHGNGKLFVSAGTLYQGAPMKMLRMSEIWVVNIVAAR</sequence>
<evidence type="ECO:0000313" key="1">
    <source>
        <dbReference type="EMBL" id="CAJ0593161.1"/>
    </source>
</evidence>
<keyword evidence="2" id="KW-1185">Reference proteome</keyword>
<name>A0AA36DUR4_CYLNA</name>
<dbReference type="SUPFAM" id="SSF56300">
    <property type="entry name" value="Metallo-dependent phosphatases"/>
    <property type="match status" value="1"/>
</dbReference>
<dbReference type="AlphaFoldDB" id="A0AA36DUR4"/>
<proteinExistence type="predicted"/>
<accession>A0AA36DUR4</accession>
<evidence type="ECO:0000313" key="2">
    <source>
        <dbReference type="Proteomes" id="UP001176961"/>
    </source>
</evidence>
<gene>
    <name evidence="1" type="ORF">CYNAS_LOCUS5144</name>
</gene>
<evidence type="ECO:0008006" key="3">
    <source>
        <dbReference type="Google" id="ProtNLM"/>
    </source>
</evidence>
<dbReference type="InterPro" id="IPR029052">
    <property type="entry name" value="Metallo-depent_PP-like"/>
</dbReference>
<comment type="caution">
    <text evidence="1">The sequence shown here is derived from an EMBL/GenBank/DDBJ whole genome shotgun (WGS) entry which is preliminary data.</text>
</comment>
<dbReference type="InterPro" id="IPR051158">
    <property type="entry name" value="Metallophosphoesterase_sf"/>
</dbReference>
<protein>
    <recommendedName>
        <fullName evidence="3">Calcineurin-like phosphoesterase domain-containing protein</fullName>
    </recommendedName>
</protein>
<organism evidence="1 2">
    <name type="scientific">Cylicocyclus nassatus</name>
    <name type="common">Nematode worm</name>
    <dbReference type="NCBI Taxonomy" id="53992"/>
    <lineage>
        <taxon>Eukaryota</taxon>
        <taxon>Metazoa</taxon>
        <taxon>Ecdysozoa</taxon>
        <taxon>Nematoda</taxon>
        <taxon>Chromadorea</taxon>
        <taxon>Rhabditida</taxon>
        <taxon>Rhabditina</taxon>
        <taxon>Rhabditomorpha</taxon>
        <taxon>Strongyloidea</taxon>
        <taxon>Strongylidae</taxon>
        <taxon>Cylicocyclus</taxon>
    </lineage>
</organism>